<dbReference type="Proteomes" id="UP001442468">
    <property type="component" value="Unassembled WGS sequence"/>
</dbReference>
<sequence>MRHMNNMFLALLFTLCMTPAYSDSAYNMAVASGKLIAATNLAESLKESECGYAIKKTYSTSDVIEEIKLVLRESDAESLDRYVSSNDFQEEMIESEEGLINKPLAIMKRDGVDKKTACGMLVANMAILLDSSRVEWERSKNKY</sequence>
<evidence type="ECO:0000256" key="1">
    <source>
        <dbReference type="SAM" id="SignalP"/>
    </source>
</evidence>
<evidence type="ECO:0000313" key="2">
    <source>
        <dbReference type="EMBL" id="MEQ6918018.1"/>
    </source>
</evidence>
<name>A0ABV1NG44_9GAMM</name>
<comment type="caution">
    <text evidence="2">The sequence shown here is derived from an EMBL/GenBank/DDBJ whole genome shotgun (WGS) entry which is preliminary data.</text>
</comment>
<evidence type="ECO:0000313" key="3">
    <source>
        <dbReference type="Proteomes" id="UP001442468"/>
    </source>
</evidence>
<keyword evidence="1" id="KW-0732">Signal</keyword>
<feature type="chain" id="PRO_5046592813" evidence="1">
    <location>
        <begin position="23"/>
        <end position="143"/>
    </location>
</feature>
<reference evidence="2 3" key="1">
    <citation type="submission" date="2024-05" db="EMBL/GenBank/DDBJ databases">
        <title>Halomonas sp. SSM6 16S ribosomal RNA gene Genome sequencing and assembly.</title>
        <authorList>
            <person name="Yook S."/>
        </authorList>
    </citation>
    <scope>NUCLEOTIDE SEQUENCE [LARGE SCALE GENOMIC DNA]</scope>
    <source>
        <strain evidence="2 3">SSM6</strain>
    </source>
</reference>
<dbReference type="RefSeq" id="WP_349762280.1">
    <property type="nucleotide sequence ID" value="NZ_JBEGCJ010000004.1"/>
</dbReference>
<feature type="signal peptide" evidence="1">
    <location>
        <begin position="1"/>
        <end position="22"/>
    </location>
</feature>
<proteinExistence type="predicted"/>
<keyword evidence="3" id="KW-1185">Reference proteome</keyword>
<gene>
    <name evidence="2" type="ORF">ABE960_10830</name>
</gene>
<protein>
    <submittedName>
        <fullName evidence="2">Uncharacterized protein</fullName>
    </submittedName>
</protein>
<dbReference type="EMBL" id="JBEGCJ010000004">
    <property type="protein sequence ID" value="MEQ6918018.1"/>
    <property type="molecule type" value="Genomic_DNA"/>
</dbReference>
<accession>A0ABV1NG44</accession>
<organism evidence="2 3">
    <name type="scientific">Halomonas aquatica</name>
    <dbReference type="NCBI Taxonomy" id="3151123"/>
    <lineage>
        <taxon>Bacteria</taxon>
        <taxon>Pseudomonadati</taxon>
        <taxon>Pseudomonadota</taxon>
        <taxon>Gammaproteobacteria</taxon>
        <taxon>Oceanospirillales</taxon>
        <taxon>Halomonadaceae</taxon>
        <taxon>Halomonas</taxon>
    </lineage>
</organism>